<dbReference type="GO" id="GO:0008180">
    <property type="term" value="C:COP9 signalosome"/>
    <property type="evidence" value="ECO:0007669"/>
    <property type="project" value="UniProtKB-KW"/>
</dbReference>
<evidence type="ECO:0000256" key="1">
    <source>
        <dbReference type="ARBA" id="ARBA00004123"/>
    </source>
</evidence>
<evidence type="ECO:0000256" key="3">
    <source>
        <dbReference type="ARBA" id="ARBA00006008"/>
    </source>
</evidence>
<dbReference type="OrthoDB" id="10266268at2759"/>
<evidence type="ECO:0000256" key="9">
    <source>
        <dbReference type="ARBA" id="ARBA00022801"/>
    </source>
</evidence>
<comment type="caution">
    <text evidence="14">The sequence shown here is derived from an EMBL/GenBank/DDBJ whole genome shotgun (WGS) entry which is preliminary data.</text>
</comment>
<evidence type="ECO:0000256" key="2">
    <source>
        <dbReference type="ARBA" id="ARBA00004496"/>
    </source>
</evidence>
<dbReference type="GO" id="GO:0006508">
    <property type="term" value="P:proteolysis"/>
    <property type="evidence" value="ECO:0007669"/>
    <property type="project" value="UniProtKB-KW"/>
</dbReference>
<evidence type="ECO:0000256" key="10">
    <source>
        <dbReference type="ARBA" id="ARBA00022833"/>
    </source>
</evidence>
<accession>A0A0V0QVG9</accession>
<evidence type="ECO:0000256" key="7">
    <source>
        <dbReference type="ARBA" id="ARBA00022723"/>
    </source>
</evidence>
<evidence type="ECO:0000256" key="12">
    <source>
        <dbReference type="ARBA" id="ARBA00023242"/>
    </source>
</evidence>
<dbReference type="FunFam" id="3.40.140.10:FF:000203">
    <property type="entry name" value="COP9 signalosome complex subunit 5"/>
    <property type="match status" value="1"/>
</dbReference>
<reference evidence="14 15" key="1">
    <citation type="journal article" date="2015" name="Sci. Rep.">
        <title>Genome of the facultative scuticociliatosis pathogen Pseudocohnilembus persalinus provides insight into its virulence through horizontal gene transfer.</title>
        <authorList>
            <person name="Xiong J."/>
            <person name="Wang G."/>
            <person name="Cheng J."/>
            <person name="Tian M."/>
            <person name="Pan X."/>
            <person name="Warren A."/>
            <person name="Jiang C."/>
            <person name="Yuan D."/>
            <person name="Miao W."/>
        </authorList>
    </citation>
    <scope>NUCLEOTIDE SEQUENCE [LARGE SCALE GENOMIC DNA]</scope>
    <source>
        <strain evidence="14">36N120E</strain>
    </source>
</reference>
<keyword evidence="9" id="KW-0378">Hydrolase</keyword>
<dbReference type="GO" id="GO:0008237">
    <property type="term" value="F:metallopeptidase activity"/>
    <property type="evidence" value="ECO:0007669"/>
    <property type="project" value="UniProtKB-KW"/>
</dbReference>
<keyword evidence="7" id="KW-0479">Metal-binding</keyword>
<evidence type="ECO:0000256" key="11">
    <source>
        <dbReference type="ARBA" id="ARBA00023049"/>
    </source>
</evidence>
<evidence type="ECO:0000313" key="14">
    <source>
        <dbReference type="EMBL" id="KRX06403.1"/>
    </source>
</evidence>
<gene>
    <name evidence="14" type="ORF">PPERSA_05016</name>
</gene>
<dbReference type="InterPro" id="IPR050242">
    <property type="entry name" value="JAMM_MPN+_peptidase_M67A"/>
</dbReference>
<evidence type="ECO:0000313" key="15">
    <source>
        <dbReference type="Proteomes" id="UP000054937"/>
    </source>
</evidence>
<dbReference type="InterPro" id="IPR000555">
    <property type="entry name" value="JAMM/MPN+_dom"/>
</dbReference>
<keyword evidence="8" id="KW-0736">Signalosome</keyword>
<dbReference type="Pfam" id="PF01398">
    <property type="entry name" value="JAB"/>
    <property type="match status" value="1"/>
</dbReference>
<dbReference type="InParanoid" id="A0A0V0QVG9"/>
<evidence type="ECO:0000256" key="8">
    <source>
        <dbReference type="ARBA" id="ARBA00022790"/>
    </source>
</evidence>
<keyword evidence="11" id="KW-0482">Metalloprotease</keyword>
<dbReference type="GO" id="GO:0005737">
    <property type="term" value="C:cytoplasm"/>
    <property type="evidence" value="ECO:0007669"/>
    <property type="project" value="UniProtKB-SubCell"/>
</dbReference>
<organism evidence="14 15">
    <name type="scientific">Pseudocohnilembus persalinus</name>
    <name type="common">Ciliate</name>
    <dbReference type="NCBI Taxonomy" id="266149"/>
    <lineage>
        <taxon>Eukaryota</taxon>
        <taxon>Sar</taxon>
        <taxon>Alveolata</taxon>
        <taxon>Ciliophora</taxon>
        <taxon>Intramacronucleata</taxon>
        <taxon>Oligohymenophorea</taxon>
        <taxon>Scuticociliatia</taxon>
        <taxon>Philasterida</taxon>
        <taxon>Pseudocohnilembidae</taxon>
        <taxon>Pseudocohnilembus</taxon>
    </lineage>
</organism>
<comment type="subcellular location">
    <subcellularLocation>
        <location evidence="2">Cytoplasm</location>
    </subcellularLocation>
    <subcellularLocation>
        <location evidence="1">Nucleus</location>
    </subcellularLocation>
</comment>
<dbReference type="AlphaFoldDB" id="A0A0V0QVG9"/>
<dbReference type="PROSITE" id="PS50249">
    <property type="entry name" value="MPN"/>
    <property type="match status" value="1"/>
</dbReference>
<dbReference type="Proteomes" id="UP000054937">
    <property type="component" value="Unassembled WGS sequence"/>
</dbReference>
<evidence type="ECO:0000256" key="5">
    <source>
        <dbReference type="ARBA" id="ARBA00022490"/>
    </source>
</evidence>
<dbReference type="InterPro" id="IPR037518">
    <property type="entry name" value="MPN"/>
</dbReference>
<dbReference type="EMBL" id="LDAU01000096">
    <property type="protein sequence ID" value="KRX06403.1"/>
    <property type="molecule type" value="Genomic_DNA"/>
</dbReference>
<keyword evidence="15" id="KW-1185">Reference proteome</keyword>
<comment type="similarity">
    <text evidence="3">Belongs to the peptidase M67A family. CSN5 subfamily.</text>
</comment>
<evidence type="ECO:0000256" key="6">
    <source>
        <dbReference type="ARBA" id="ARBA00022670"/>
    </source>
</evidence>
<keyword evidence="12" id="KW-0539">Nucleus</keyword>
<proteinExistence type="inferred from homology"/>
<dbReference type="Gene3D" id="3.40.140.10">
    <property type="entry name" value="Cytidine Deaminase, domain 2"/>
    <property type="match status" value="1"/>
</dbReference>
<sequence>MGFLLGKFTKDTYIVLDIEPIPAEASEVSVSIQTEQWQFWFDTVALREKEGKKETLIGWYHSHPGYRPFFSGTDVTTTRLIKDNMKQLGFGIVIDHITTIVSGKLDIGAFNTWHKKYEGGVFKQQYNCNPDYKFKLRKGPLVKEFGANHADYYDLSTSVFKNSTDQALIEVLWNKFWKNTLARSPIFMESHQYVKQDQQAIDSISKANDTKQNLNNQQLISGEHKQPYNEGLNAAMDRNQGVVDEIVKNMLFN</sequence>
<dbReference type="PANTHER" id="PTHR10410">
    <property type="entry name" value="EUKARYOTIC TRANSLATION INITIATION FACTOR 3 -RELATED"/>
    <property type="match status" value="1"/>
</dbReference>
<keyword evidence="10" id="KW-0862">Zinc</keyword>
<evidence type="ECO:0000259" key="13">
    <source>
        <dbReference type="PROSITE" id="PS50249"/>
    </source>
</evidence>
<keyword evidence="5" id="KW-0963">Cytoplasm</keyword>
<feature type="domain" description="MPN" evidence="13">
    <location>
        <begin position="1"/>
        <end position="116"/>
    </location>
</feature>
<dbReference type="SUPFAM" id="SSF102712">
    <property type="entry name" value="JAB1/MPN domain"/>
    <property type="match status" value="1"/>
</dbReference>
<dbReference type="GO" id="GO:0046872">
    <property type="term" value="F:metal ion binding"/>
    <property type="evidence" value="ECO:0007669"/>
    <property type="project" value="UniProtKB-KW"/>
</dbReference>
<name>A0A0V0QVG9_PSEPJ</name>
<evidence type="ECO:0000256" key="4">
    <source>
        <dbReference type="ARBA" id="ARBA00014880"/>
    </source>
</evidence>
<keyword evidence="6" id="KW-0645">Protease</keyword>
<protein>
    <recommendedName>
        <fullName evidence="4">COP9 signalosome complex subunit 5</fullName>
    </recommendedName>
</protein>